<keyword evidence="2" id="KW-1185">Reference proteome</keyword>
<evidence type="ECO:0000313" key="2">
    <source>
        <dbReference type="Proteomes" id="UP001151002"/>
    </source>
</evidence>
<protein>
    <submittedName>
        <fullName evidence="1">Uncharacterized protein</fullName>
    </submittedName>
</protein>
<reference evidence="1" key="1">
    <citation type="submission" date="2022-11" db="EMBL/GenBank/DDBJ databases">
        <authorList>
            <person name="Somphong A."/>
            <person name="Phongsopitanun W."/>
        </authorList>
    </citation>
    <scope>NUCLEOTIDE SEQUENCE</scope>
    <source>
        <strain evidence="1">Pm04-4</strain>
    </source>
</reference>
<dbReference type="Proteomes" id="UP001151002">
    <property type="component" value="Unassembled WGS sequence"/>
</dbReference>
<dbReference type="EMBL" id="JAPNTZ010000009">
    <property type="protein sequence ID" value="MCY1141348.1"/>
    <property type="molecule type" value="Genomic_DNA"/>
</dbReference>
<dbReference type="RefSeq" id="WP_267565735.1">
    <property type="nucleotide sequence ID" value="NZ_JAPNTZ010000009.1"/>
</dbReference>
<proteinExistence type="predicted"/>
<accession>A0ABT4B4C2</accession>
<comment type="caution">
    <text evidence="1">The sequence shown here is derived from an EMBL/GenBank/DDBJ whole genome shotgun (WGS) entry which is preliminary data.</text>
</comment>
<sequence>MTRFTYRELADSLRKLADQLAPLTDQEVPGLRAANIYLSFPYDTSPAAVERNRPAVDAIAEAMGVAAKTKIEGRGITRRAEYMAETGRDKPIYVNVRCEMPAPPTRAKKLAELQRENDELRAQLASGGAQ</sequence>
<evidence type="ECO:0000313" key="1">
    <source>
        <dbReference type="EMBL" id="MCY1141348.1"/>
    </source>
</evidence>
<gene>
    <name evidence="1" type="ORF">OWR29_25400</name>
</gene>
<name>A0ABT4B4C2_9ACTN</name>
<organism evidence="1 2">
    <name type="scientific">Paractinoplanes pyxinae</name>
    <dbReference type="NCBI Taxonomy" id="2997416"/>
    <lineage>
        <taxon>Bacteria</taxon>
        <taxon>Bacillati</taxon>
        <taxon>Actinomycetota</taxon>
        <taxon>Actinomycetes</taxon>
        <taxon>Micromonosporales</taxon>
        <taxon>Micromonosporaceae</taxon>
        <taxon>Paractinoplanes</taxon>
    </lineage>
</organism>